<evidence type="ECO:0000256" key="2">
    <source>
        <dbReference type="ARBA" id="ARBA00023315"/>
    </source>
</evidence>
<organism evidence="3 4">
    <name type="scientific">Megamonas funiformis YIT 11815</name>
    <dbReference type="NCBI Taxonomy" id="742816"/>
    <lineage>
        <taxon>Bacteria</taxon>
        <taxon>Bacillati</taxon>
        <taxon>Bacillota</taxon>
        <taxon>Negativicutes</taxon>
        <taxon>Selenomonadales</taxon>
        <taxon>Selenomonadaceae</taxon>
        <taxon>Megamonas</taxon>
    </lineage>
</organism>
<dbReference type="GeneID" id="62778748"/>
<dbReference type="PANTHER" id="PTHR36449">
    <property type="entry name" value="ACETYLTRANSFERASE-RELATED"/>
    <property type="match status" value="1"/>
</dbReference>
<evidence type="ECO:0008006" key="5">
    <source>
        <dbReference type="Google" id="ProtNLM"/>
    </source>
</evidence>
<evidence type="ECO:0000313" key="4">
    <source>
        <dbReference type="Proteomes" id="UP000005963"/>
    </source>
</evidence>
<protein>
    <recommendedName>
        <fullName evidence="5">N-acetyltransferase domain-containing protein</fullName>
    </recommendedName>
</protein>
<dbReference type="Gene3D" id="3.40.630.30">
    <property type="match status" value="1"/>
</dbReference>
<keyword evidence="4" id="KW-1185">Reference proteome</keyword>
<dbReference type="EMBL" id="ADMB01000024">
    <property type="protein sequence ID" value="EHR38741.1"/>
    <property type="molecule type" value="Genomic_DNA"/>
</dbReference>
<proteinExistence type="predicted"/>
<name>A0ABN0EKH6_9FIRM</name>
<dbReference type="Proteomes" id="UP000005963">
    <property type="component" value="Unassembled WGS sequence"/>
</dbReference>
<gene>
    <name evidence="3" type="ORF">HMPREF9454_00546</name>
</gene>
<keyword evidence="1" id="KW-0808">Transferase</keyword>
<dbReference type="RefSeq" id="WP_008537765.1">
    <property type="nucleotide sequence ID" value="NZ_JH601090.1"/>
</dbReference>
<sequence>MEGYLLVKLDDVLKKKTEDETKNILSTFENNLNSDVDNFLHCKAIEFSKKGLSKTQLVLASYKNKYEIAGYFTIANKNFSVKSRSKAISNTMRKRIAKFGTYEPNFKIYVITAPLIAQLGKNTRFPSLITGDELLELACKEVEKVQAVVGGKIVYLECEDNEKLKEFYSRNGFVAFDKRPLDADEEVDFKGKYLVQMLKYLH</sequence>
<evidence type="ECO:0000256" key="1">
    <source>
        <dbReference type="ARBA" id="ARBA00022679"/>
    </source>
</evidence>
<accession>A0ABN0EKH6</accession>
<reference evidence="3 4" key="1">
    <citation type="submission" date="2012-01" db="EMBL/GenBank/DDBJ databases">
        <title>The Genome Sequence of Megamonas funiformis YIT 11815.</title>
        <authorList>
            <consortium name="The Broad Institute Genome Sequencing Platform"/>
            <person name="Earl A."/>
            <person name="Ward D."/>
            <person name="Feldgarden M."/>
            <person name="Gevers D."/>
            <person name="Morotomi M."/>
            <person name="Young S.K."/>
            <person name="Zeng Q."/>
            <person name="Gargeya S."/>
            <person name="Fitzgerald M."/>
            <person name="Haas B."/>
            <person name="Abouelleil A."/>
            <person name="Alvarado L."/>
            <person name="Arachchi H.M."/>
            <person name="Berlin A."/>
            <person name="Chapman S.B."/>
            <person name="Gearin G."/>
            <person name="Goldberg J."/>
            <person name="Griggs A."/>
            <person name="Gujja S."/>
            <person name="Hansen M."/>
            <person name="Heiman D."/>
            <person name="Howarth C."/>
            <person name="Larimer J."/>
            <person name="Lui A."/>
            <person name="MacDonald P.J.P."/>
            <person name="McCowen C."/>
            <person name="Montmayeur A."/>
            <person name="Murphy C."/>
            <person name="Neiman D."/>
            <person name="Pearson M."/>
            <person name="Priest M."/>
            <person name="Roberts A."/>
            <person name="Saif S."/>
            <person name="Shea T."/>
            <person name="Sisk P."/>
            <person name="Stolte C."/>
            <person name="Sykes S."/>
            <person name="Wortman J."/>
            <person name="Nusbaum C."/>
            <person name="Birren B."/>
        </authorList>
    </citation>
    <scope>NUCLEOTIDE SEQUENCE [LARGE SCALE GENOMIC DNA]</scope>
    <source>
        <strain evidence="3 4">YIT 11815</strain>
    </source>
</reference>
<dbReference type="PANTHER" id="PTHR36449:SF1">
    <property type="entry name" value="ACETYLTRANSFERASE"/>
    <property type="match status" value="1"/>
</dbReference>
<keyword evidence="2" id="KW-0012">Acyltransferase</keyword>
<comment type="caution">
    <text evidence="3">The sequence shown here is derived from an EMBL/GenBank/DDBJ whole genome shotgun (WGS) entry which is preliminary data.</text>
</comment>
<evidence type="ECO:0000313" key="3">
    <source>
        <dbReference type="EMBL" id="EHR38741.1"/>
    </source>
</evidence>